<reference evidence="1 2" key="1">
    <citation type="submission" date="2015-06" db="EMBL/GenBank/DDBJ databases">
        <title>Draft genome sequence of the purine-degrading Clostridium cylindrosporum HC-1 (DSM 605).</title>
        <authorList>
            <person name="Poehlein A."/>
            <person name="Schiel-Bengelsdorf B."/>
            <person name="Bengelsdorf F."/>
            <person name="Daniel R."/>
            <person name="Duerre P."/>
        </authorList>
    </citation>
    <scope>NUCLEOTIDE SEQUENCE [LARGE SCALE GENOMIC DNA]</scope>
    <source>
        <strain evidence="1 2">DSM 605</strain>
    </source>
</reference>
<dbReference type="OrthoDB" id="1633927at2"/>
<keyword evidence="2" id="KW-1185">Reference proteome</keyword>
<dbReference type="PATRIC" id="fig|1121307.3.peg.372"/>
<comment type="caution">
    <text evidence="1">The sequence shown here is derived from an EMBL/GenBank/DDBJ whole genome shotgun (WGS) entry which is preliminary data.</text>
</comment>
<dbReference type="Gene3D" id="1.20.1260.120">
    <property type="entry name" value="Protein of unknown function DUF2935"/>
    <property type="match status" value="1"/>
</dbReference>
<dbReference type="AlphaFoldDB" id="A0A0J8FYT6"/>
<protein>
    <recommendedName>
        <fullName evidence="3">DUF2935 domain-containing protein</fullName>
    </recommendedName>
</protein>
<dbReference type="EMBL" id="LFVU01000028">
    <property type="protein sequence ID" value="KMT20781.1"/>
    <property type="molecule type" value="Genomic_DNA"/>
</dbReference>
<dbReference type="Proteomes" id="UP000036756">
    <property type="component" value="Unassembled WGS sequence"/>
</dbReference>
<dbReference type="Pfam" id="PF11155">
    <property type="entry name" value="DUF2935"/>
    <property type="match status" value="2"/>
</dbReference>
<accession>A0A0J8FYT6</accession>
<name>A0A0J8FYT6_CLOCY</name>
<evidence type="ECO:0000313" key="2">
    <source>
        <dbReference type="Proteomes" id="UP000036756"/>
    </source>
</evidence>
<dbReference type="RefSeq" id="WP_048571188.1">
    <property type="nucleotide sequence ID" value="NZ_LFVU01000028.1"/>
</dbReference>
<dbReference type="SUPFAM" id="SSF158430">
    <property type="entry name" value="Bacillus cereus metalloprotein-like"/>
    <property type="match status" value="2"/>
</dbReference>
<dbReference type="InterPro" id="IPR021328">
    <property type="entry name" value="CotB-like"/>
</dbReference>
<sequence length="269" mass="31101">MKVNNIKEMALFEHRFWLQILGDHSRFILNALSPKETTNIQKANEFINLFDNLLQKSRKQLSLEEVTDLNHEAYDAAMKLREFKLSILTKQISGKINFDLPPTFVNHMLNELDSYICILKGLMAGKTSLQRDMQLHLLWLLDGAGHARAISARLDDTEKELINKSNIYEKVFTNLYLKSIEFNGYRRTGLCDFPALRKLNEDADEKMTLFKKFLKELEEGVTEKKVLSSLSPLVPDHMFREECYYLTKLSMVANINKPGCNPGKPRVEV</sequence>
<organism evidence="1 2">
    <name type="scientific">Clostridium cylindrosporum DSM 605</name>
    <dbReference type="NCBI Taxonomy" id="1121307"/>
    <lineage>
        <taxon>Bacteria</taxon>
        <taxon>Bacillati</taxon>
        <taxon>Bacillota</taxon>
        <taxon>Clostridia</taxon>
        <taxon>Eubacteriales</taxon>
        <taxon>Clostridiaceae</taxon>
        <taxon>Clostridium</taxon>
    </lineage>
</organism>
<proteinExistence type="predicted"/>
<gene>
    <name evidence="1" type="ORF">CLCY_1c00130</name>
</gene>
<evidence type="ECO:0008006" key="3">
    <source>
        <dbReference type="Google" id="ProtNLM"/>
    </source>
</evidence>
<evidence type="ECO:0000313" key="1">
    <source>
        <dbReference type="EMBL" id="KMT20781.1"/>
    </source>
</evidence>
<dbReference type="STRING" id="1121307.CLCY_1c00130"/>